<proteinExistence type="predicted"/>
<keyword evidence="5" id="KW-0325">Glycoprotein</keyword>
<dbReference type="InterPro" id="IPR007657">
    <property type="entry name" value="Glycosyltransferase_61"/>
</dbReference>
<reference evidence="9" key="1">
    <citation type="submission" date="2020-01" db="EMBL/GenBank/DDBJ databases">
        <title>Genome sequence of Kobresia littledalei, the first chromosome-level genome in the family Cyperaceae.</title>
        <authorList>
            <person name="Qu G."/>
        </authorList>
    </citation>
    <scope>NUCLEOTIDE SEQUENCE</scope>
    <source>
        <strain evidence="9">C.B.Clarke</strain>
        <tissue evidence="9">Leaf</tissue>
    </source>
</reference>
<feature type="compositionally biased region" description="Polar residues" evidence="6">
    <location>
        <begin position="58"/>
        <end position="87"/>
    </location>
</feature>
<comment type="pathway">
    <text evidence="2">Glycan metabolism.</text>
</comment>
<dbReference type="PANTHER" id="PTHR20961:SF5">
    <property type="entry name" value="GLYCOSYLTRANSFERASE-RELATED"/>
    <property type="match status" value="1"/>
</dbReference>
<gene>
    <name evidence="9" type="ORF">FCM35_KLT06055</name>
</gene>
<keyword evidence="7" id="KW-0472">Membrane</keyword>
<organism evidence="9 10">
    <name type="scientific">Carex littledalei</name>
    <dbReference type="NCBI Taxonomy" id="544730"/>
    <lineage>
        <taxon>Eukaryota</taxon>
        <taxon>Viridiplantae</taxon>
        <taxon>Streptophyta</taxon>
        <taxon>Embryophyta</taxon>
        <taxon>Tracheophyta</taxon>
        <taxon>Spermatophyta</taxon>
        <taxon>Magnoliopsida</taxon>
        <taxon>Liliopsida</taxon>
        <taxon>Poales</taxon>
        <taxon>Cyperaceae</taxon>
        <taxon>Cyperoideae</taxon>
        <taxon>Cariceae</taxon>
        <taxon>Carex</taxon>
        <taxon>Carex subgen. Euthyceras</taxon>
    </lineage>
</organism>
<keyword evidence="3" id="KW-0328">Glycosyltransferase</keyword>
<dbReference type="AlphaFoldDB" id="A0A833V8R0"/>
<comment type="subcellular location">
    <subcellularLocation>
        <location evidence="1">Golgi apparatus membrane</location>
        <topology evidence="1">Single-pass type II membrane protein</topology>
    </subcellularLocation>
</comment>
<comment type="caution">
    <text evidence="9">The sequence shown here is derived from an EMBL/GenBank/DDBJ whole genome shotgun (WGS) entry which is preliminary data.</text>
</comment>
<keyword evidence="7" id="KW-1133">Transmembrane helix</keyword>
<feature type="compositionally biased region" description="Pro residues" evidence="6">
    <location>
        <begin position="117"/>
        <end position="128"/>
    </location>
</feature>
<sequence>MNGVIRSNYFAIMASCFVILLVYFSVPDQFANRLRSYPFSSHEEEKATPEPSITVAMQTPSQNQSEPLIPTTEMTPVQEQSVPSIPETQKKENFIEQSIPSNTSAQEKPINQNIGPSIPPPQDNPIPFPEQFQPSIPNARDQENLGEDGDKRKFFKKPSCDFSDMQFDLCDVEGDVRVHGKSSSVLSVTSTESYISEVNNETWSVRPHPRKYATELMAQFREIKIKVEAHNRAPKCDVYHNSAAVIFANGGYNGNYFHDFADLLVPLFITSYQFKGEVQFLVSNIQPWFIFKYIGLLKKLSNYEIIDYDKEERVHCYHRVIVGISKHKDLIVEPSRAPNHISTVEFGRFAKMAYSLKQNVAIKLGEASGKKPRLLIMARDHTRSLMNRGEIVPLIEKLGFEVVIGNALFSMDIDEFARLVNSADVMMGVHGAGLTNFVFLPTNAVLIQIVPLGNYERTCEYDFGEPAVDMGLKYLQYSISEEESTLMDLYPRDHAVFRDPESFHRQGWQVANGIYLGKQNVRLNFTRFRPILERALHLLRE</sequence>
<evidence type="ECO:0000256" key="6">
    <source>
        <dbReference type="SAM" id="MobiDB-lite"/>
    </source>
</evidence>
<dbReference type="GO" id="GO:0016763">
    <property type="term" value="F:pentosyltransferase activity"/>
    <property type="evidence" value="ECO:0007669"/>
    <property type="project" value="UniProtKB-ARBA"/>
</dbReference>
<keyword evidence="10" id="KW-1185">Reference proteome</keyword>
<accession>A0A833V8R0</accession>
<feature type="compositionally biased region" description="Polar residues" evidence="6">
    <location>
        <begin position="95"/>
        <end position="113"/>
    </location>
</feature>
<feature type="region of interest" description="Disordered" evidence="6">
    <location>
        <begin position="58"/>
        <end position="152"/>
    </location>
</feature>
<evidence type="ECO:0000313" key="10">
    <source>
        <dbReference type="Proteomes" id="UP000623129"/>
    </source>
</evidence>
<feature type="compositionally biased region" description="Basic and acidic residues" evidence="6">
    <location>
        <begin position="140"/>
        <end position="152"/>
    </location>
</feature>
<dbReference type="Proteomes" id="UP000623129">
    <property type="component" value="Unassembled WGS sequence"/>
</dbReference>
<dbReference type="InterPro" id="IPR049625">
    <property type="entry name" value="Glyco_transf_61_cat"/>
</dbReference>
<dbReference type="EMBL" id="SWLB01000015">
    <property type="protein sequence ID" value="KAF3328977.1"/>
    <property type="molecule type" value="Genomic_DNA"/>
</dbReference>
<evidence type="ECO:0000256" key="2">
    <source>
        <dbReference type="ARBA" id="ARBA00004881"/>
    </source>
</evidence>
<evidence type="ECO:0000313" key="9">
    <source>
        <dbReference type="EMBL" id="KAF3328977.1"/>
    </source>
</evidence>
<feature type="transmembrane region" description="Helical" evidence="7">
    <location>
        <begin position="7"/>
        <end position="26"/>
    </location>
</feature>
<dbReference type="OrthoDB" id="529273at2759"/>
<dbReference type="PANTHER" id="PTHR20961">
    <property type="entry name" value="GLYCOSYLTRANSFERASE"/>
    <property type="match status" value="1"/>
</dbReference>
<keyword evidence="7" id="KW-0812">Transmembrane</keyword>
<feature type="domain" description="Glycosyltransferase 61 catalytic" evidence="8">
    <location>
        <begin position="342"/>
        <end position="447"/>
    </location>
</feature>
<dbReference type="Pfam" id="PF04577">
    <property type="entry name" value="Glyco_transf_61"/>
    <property type="match status" value="1"/>
</dbReference>
<evidence type="ECO:0000256" key="7">
    <source>
        <dbReference type="SAM" id="Phobius"/>
    </source>
</evidence>
<name>A0A833V8R0_9POAL</name>
<evidence type="ECO:0000256" key="5">
    <source>
        <dbReference type="ARBA" id="ARBA00023180"/>
    </source>
</evidence>
<evidence type="ECO:0000256" key="1">
    <source>
        <dbReference type="ARBA" id="ARBA00004323"/>
    </source>
</evidence>
<protein>
    <recommendedName>
        <fullName evidence="8">Glycosyltransferase 61 catalytic domain-containing protein</fullName>
    </recommendedName>
</protein>
<keyword evidence="4" id="KW-0808">Transferase</keyword>
<dbReference type="GO" id="GO:0000139">
    <property type="term" value="C:Golgi membrane"/>
    <property type="evidence" value="ECO:0007669"/>
    <property type="project" value="UniProtKB-SubCell"/>
</dbReference>
<evidence type="ECO:0000259" key="8">
    <source>
        <dbReference type="Pfam" id="PF04577"/>
    </source>
</evidence>
<evidence type="ECO:0000256" key="4">
    <source>
        <dbReference type="ARBA" id="ARBA00022679"/>
    </source>
</evidence>
<evidence type="ECO:0000256" key="3">
    <source>
        <dbReference type="ARBA" id="ARBA00022676"/>
    </source>
</evidence>